<dbReference type="GO" id="GO:0005739">
    <property type="term" value="C:mitochondrion"/>
    <property type="evidence" value="ECO:0007669"/>
    <property type="project" value="InterPro"/>
</dbReference>
<protein>
    <recommendedName>
        <fullName evidence="3">NADH dehydrogenase [ubiquinone] 1 beta subcomplex subunit 7</fullName>
    </recommendedName>
</protein>
<gene>
    <name evidence="1" type="ORF">A9F13_16g00484</name>
</gene>
<dbReference type="InterPro" id="IPR008698">
    <property type="entry name" value="NDUB7"/>
</dbReference>
<accession>A0AA91PWN5</accession>
<dbReference type="AlphaFoldDB" id="A0AA91PWN5"/>
<evidence type="ECO:0008006" key="3">
    <source>
        <dbReference type="Google" id="ProtNLM"/>
    </source>
</evidence>
<evidence type="ECO:0000313" key="1">
    <source>
        <dbReference type="EMBL" id="OVF06953.1"/>
    </source>
</evidence>
<dbReference type="EMBL" id="LYUB02000016">
    <property type="protein sequence ID" value="OVF06953.1"/>
    <property type="molecule type" value="Genomic_DNA"/>
</dbReference>
<dbReference type="KEGG" id="clus:A9F13_16g00484"/>
<sequence>MAESAQAYEFPAIPASAKELDDNDVPFVNRDKCAAHYIAYYKCLNKGTSFCSTVKDQFYECQYVALKQRLEKH</sequence>
<evidence type="ECO:0000313" key="2">
    <source>
        <dbReference type="Proteomes" id="UP000195602"/>
    </source>
</evidence>
<dbReference type="Pfam" id="PF05676">
    <property type="entry name" value="NDUF_B7"/>
    <property type="match status" value="1"/>
</dbReference>
<comment type="caution">
    <text evidence="1">The sequence shown here is derived from an EMBL/GenBank/DDBJ whole genome shotgun (WGS) entry which is preliminary data.</text>
</comment>
<proteinExistence type="predicted"/>
<dbReference type="Proteomes" id="UP000195602">
    <property type="component" value="Unassembled WGS sequence"/>
</dbReference>
<reference evidence="1 2" key="1">
    <citation type="submission" date="2017-04" db="EMBL/GenBank/DDBJ databases">
        <title>Draft genome of the yeast Clavispora lusitaniae type strain CBS 6936.</title>
        <authorList>
            <person name="Durrens P."/>
            <person name="Klopp C."/>
            <person name="Biteau N."/>
            <person name="Fitton-Ouhabi V."/>
            <person name="Dementhon K."/>
            <person name="Accoceberry I."/>
            <person name="Sherman D.J."/>
            <person name="Noel T."/>
        </authorList>
    </citation>
    <scope>NUCLEOTIDE SEQUENCE [LARGE SCALE GENOMIC DNA]</scope>
    <source>
        <strain evidence="1 2">CBS 6936</strain>
    </source>
</reference>
<organism evidence="1 2">
    <name type="scientific">Clavispora lusitaniae</name>
    <name type="common">Candida lusitaniae</name>
    <dbReference type="NCBI Taxonomy" id="36911"/>
    <lineage>
        <taxon>Eukaryota</taxon>
        <taxon>Fungi</taxon>
        <taxon>Dikarya</taxon>
        <taxon>Ascomycota</taxon>
        <taxon>Saccharomycotina</taxon>
        <taxon>Pichiomycetes</taxon>
        <taxon>Metschnikowiaceae</taxon>
        <taxon>Clavispora</taxon>
    </lineage>
</organism>
<name>A0AA91PWN5_CLALS</name>